<sequence>MDKSSVSAKATAESVAAQDHPAWDPDWQRLRFVAMAQCDNLSCMEVATLKGTGGLQPIGRSFDYEEFYTPEHFDPSPLLIGVPKKCSEDVCSELHLAFASAWGDAAAASAHIRTAVERLLDQLRVPKSAVAKGKRQRHTLHRRIELLAKQHPEAGDLLLAVKWIGNAGVHSGALTKAEVMDALDILESALTLLFNDHHKKVRKLAKRINSRRGP</sequence>
<reference evidence="2" key="1">
    <citation type="journal article" date="2014" name="Int. J. Syst. Evol. Microbiol.">
        <title>Complete genome sequence of Corynebacterium casei LMG S-19264T (=DSM 44701T), isolated from a smear-ripened cheese.</title>
        <authorList>
            <consortium name="US DOE Joint Genome Institute (JGI-PGF)"/>
            <person name="Walter F."/>
            <person name="Albersmeier A."/>
            <person name="Kalinowski J."/>
            <person name="Ruckert C."/>
        </authorList>
    </citation>
    <scope>NUCLEOTIDE SEQUENCE</scope>
    <source>
        <strain evidence="2">KCTC 23077</strain>
    </source>
</reference>
<dbReference type="Proteomes" id="UP000646426">
    <property type="component" value="Unassembled WGS sequence"/>
</dbReference>
<evidence type="ECO:0000259" key="1">
    <source>
        <dbReference type="Pfam" id="PF13643"/>
    </source>
</evidence>
<reference evidence="2" key="2">
    <citation type="submission" date="2020-09" db="EMBL/GenBank/DDBJ databases">
        <authorList>
            <person name="Sun Q."/>
            <person name="Kim S."/>
        </authorList>
    </citation>
    <scope>NUCLEOTIDE SEQUENCE</scope>
    <source>
        <strain evidence="2">KCTC 23077</strain>
    </source>
</reference>
<dbReference type="Pfam" id="PF13643">
    <property type="entry name" value="DUF4145"/>
    <property type="match status" value="1"/>
</dbReference>
<dbReference type="RefSeq" id="WP_189454313.1">
    <property type="nucleotide sequence ID" value="NZ_BMYD01000001.1"/>
</dbReference>
<protein>
    <recommendedName>
        <fullName evidence="1">DUF4145 domain-containing protein</fullName>
    </recommendedName>
</protein>
<comment type="caution">
    <text evidence="2">The sequence shown here is derived from an EMBL/GenBank/DDBJ whole genome shotgun (WGS) entry which is preliminary data.</text>
</comment>
<dbReference type="EMBL" id="BMYD01000001">
    <property type="protein sequence ID" value="GHA76608.1"/>
    <property type="molecule type" value="Genomic_DNA"/>
</dbReference>
<dbReference type="AlphaFoldDB" id="A0A918W649"/>
<keyword evidence="3" id="KW-1185">Reference proteome</keyword>
<accession>A0A918W649</accession>
<evidence type="ECO:0000313" key="2">
    <source>
        <dbReference type="EMBL" id="GHA76608.1"/>
    </source>
</evidence>
<organism evidence="2 3">
    <name type="scientific">Cognatilysobacter bugurensis</name>
    <dbReference type="NCBI Taxonomy" id="543356"/>
    <lineage>
        <taxon>Bacteria</taxon>
        <taxon>Pseudomonadati</taxon>
        <taxon>Pseudomonadota</taxon>
        <taxon>Gammaproteobacteria</taxon>
        <taxon>Lysobacterales</taxon>
        <taxon>Lysobacteraceae</taxon>
        <taxon>Cognatilysobacter</taxon>
    </lineage>
</organism>
<feature type="domain" description="DUF4145" evidence="1">
    <location>
        <begin position="100"/>
        <end position="187"/>
    </location>
</feature>
<proteinExistence type="predicted"/>
<gene>
    <name evidence="2" type="ORF">GCM10007067_12340</name>
</gene>
<evidence type="ECO:0000313" key="3">
    <source>
        <dbReference type="Proteomes" id="UP000646426"/>
    </source>
</evidence>
<dbReference type="InterPro" id="IPR025285">
    <property type="entry name" value="DUF4145"/>
</dbReference>
<name>A0A918W649_9GAMM</name>